<accession>A0ABS9A7B2</accession>
<dbReference type="EMBL" id="JABFTX010000003">
    <property type="protein sequence ID" value="MCE8004432.1"/>
    <property type="molecule type" value="Genomic_DNA"/>
</dbReference>
<dbReference type="Pfam" id="PF01555">
    <property type="entry name" value="N6_N4_Mtase"/>
    <property type="match status" value="1"/>
</dbReference>
<name>A0ABS9A7B2_9GAMM</name>
<evidence type="ECO:0000256" key="2">
    <source>
        <dbReference type="ARBA" id="ARBA00011900"/>
    </source>
</evidence>
<evidence type="ECO:0000256" key="3">
    <source>
        <dbReference type="ARBA" id="ARBA00022603"/>
    </source>
</evidence>
<dbReference type="InterPro" id="IPR002052">
    <property type="entry name" value="DNA_methylase_N6_adenine_CS"/>
</dbReference>
<keyword evidence="5" id="KW-0949">S-adenosyl-L-methionine</keyword>
<dbReference type="PROSITE" id="PS00092">
    <property type="entry name" value="N6_MTASE"/>
    <property type="match status" value="1"/>
</dbReference>
<dbReference type="SUPFAM" id="SSF53335">
    <property type="entry name" value="S-adenosyl-L-methionine-dependent methyltransferases"/>
    <property type="match status" value="1"/>
</dbReference>
<comment type="similarity">
    <text evidence="1">Belongs to the N(4)/N(6)-methyltransferase family.</text>
</comment>
<dbReference type="Proteomes" id="UP001320168">
    <property type="component" value="Unassembled WGS sequence"/>
</dbReference>
<evidence type="ECO:0000259" key="7">
    <source>
        <dbReference type="Pfam" id="PF01555"/>
    </source>
</evidence>
<protein>
    <recommendedName>
        <fullName evidence="2">site-specific DNA-methyltransferase (adenine-specific)</fullName>
        <ecNumber evidence="2">2.1.1.72</ecNumber>
    </recommendedName>
</protein>
<organism evidence="8 9">
    <name type="scientific">Billgrantia ethanolica</name>
    <dbReference type="NCBI Taxonomy" id="2733486"/>
    <lineage>
        <taxon>Bacteria</taxon>
        <taxon>Pseudomonadati</taxon>
        <taxon>Pseudomonadota</taxon>
        <taxon>Gammaproteobacteria</taxon>
        <taxon>Oceanospirillales</taxon>
        <taxon>Halomonadaceae</taxon>
        <taxon>Billgrantia</taxon>
    </lineage>
</organism>
<gene>
    <name evidence="8" type="ORF">HOP53_16515</name>
</gene>
<dbReference type="InterPro" id="IPR002295">
    <property type="entry name" value="N4/N6-MTase_EcoPI_Mod-like"/>
</dbReference>
<reference evidence="8 9" key="1">
    <citation type="journal article" date="2021" name="Front. Microbiol.">
        <title>Aerobic Denitrification and Heterotrophic Sulfur Oxidation in the Genus Halomonas Revealed by Six Novel Species Characterizations and Genome-Based Analysis.</title>
        <authorList>
            <person name="Wang L."/>
            <person name="Shao Z."/>
        </authorList>
    </citation>
    <scope>NUCLEOTIDE SEQUENCE [LARGE SCALE GENOMIC DNA]</scope>
    <source>
        <strain evidence="8 9">MCCC 1A11081</strain>
    </source>
</reference>
<evidence type="ECO:0000256" key="1">
    <source>
        <dbReference type="ARBA" id="ARBA00006594"/>
    </source>
</evidence>
<evidence type="ECO:0000313" key="8">
    <source>
        <dbReference type="EMBL" id="MCE8004432.1"/>
    </source>
</evidence>
<evidence type="ECO:0000256" key="5">
    <source>
        <dbReference type="ARBA" id="ARBA00022691"/>
    </source>
</evidence>
<evidence type="ECO:0000256" key="4">
    <source>
        <dbReference type="ARBA" id="ARBA00022679"/>
    </source>
</evidence>
<proteinExistence type="inferred from homology"/>
<evidence type="ECO:0000256" key="6">
    <source>
        <dbReference type="ARBA" id="ARBA00047942"/>
    </source>
</evidence>
<sequence length="630" mass="70466">MSIEKLKTKTDDLSLELARAIAELVPDVLTETRDRDGRLQQTIDFSLLRQALGDAAADEQQERYQLDWPGKRAALREANASIRMALRPAERESVDFAQTRNLFIEGDNLDALKLLRESYLGQVDVIYIDPPYNTGSDLIYNDRFIMAKDEYLVKSGQVDEAGGRLVANLQSNGRFHSDWLSMMYPRLRLARQLLAESGILFISIDDNERANLEKLCEEIFGGGNFLGCFVWKRRSGAMDAVTNLSEDHEYVLVYAKAKATLKGVERTFEKYANPDDDPRGPWISDNLSAGKPGGDTHYAIRDPATGNEFWPPKGRYWPYSRTTMAQKIAEGRVIFPKQATGTPMLKRFAAEAMKPTIPVSSWIERPGAGNGQSTLVSPMNSAATRALKELLGEKLFSFPKPVDLIKALIEQGGSRDALVLDFFAGSATTAQAVMECNASDGGNRRYILVQLPEALDERSEAAKRGFHTIAELSRERIRRAAAKVLEGECHDEWRRDVGFRVLKVDGTNMKELRQRPEALAQGDLLDAVDSVKPGRSAEDLLFQVLVDWGLDLTLPIARAQVQGKTLYRVADDALLACFDLEITEALIEELAGYKPRRLVLRDSAFDSDAMRINVEQQLRQFSPATELRVL</sequence>
<dbReference type="InterPro" id="IPR002941">
    <property type="entry name" value="DNA_methylase_N4/N6"/>
</dbReference>
<dbReference type="PRINTS" id="PR00506">
    <property type="entry name" value="D21N6MTFRASE"/>
</dbReference>
<dbReference type="Gene3D" id="3.40.50.150">
    <property type="entry name" value="Vaccinia Virus protein VP39"/>
    <property type="match status" value="1"/>
</dbReference>
<keyword evidence="4" id="KW-0808">Transferase</keyword>
<feature type="domain" description="DNA methylase N-4/N-6" evidence="7">
    <location>
        <begin position="123"/>
        <end position="437"/>
    </location>
</feature>
<evidence type="ECO:0000313" key="9">
    <source>
        <dbReference type="Proteomes" id="UP001320168"/>
    </source>
</evidence>
<dbReference type="RefSeq" id="WP_234271037.1">
    <property type="nucleotide sequence ID" value="NZ_JABFTX010000003.1"/>
</dbReference>
<dbReference type="EC" id="2.1.1.72" evidence="2"/>
<keyword evidence="3" id="KW-0489">Methyltransferase</keyword>
<keyword evidence="9" id="KW-1185">Reference proteome</keyword>
<dbReference type="PIRSF" id="PIRSF015855">
    <property type="entry name" value="TypeIII_Mtase_mKpnI"/>
    <property type="match status" value="1"/>
</dbReference>
<comment type="caution">
    <text evidence="8">The sequence shown here is derived from an EMBL/GenBank/DDBJ whole genome shotgun (WGS) entry which is preliminary data.</text>
</comment>
<dbReference type="InterPro" id="IPR029063">
    <property type="entry name" value="SAM-dependent_MTases_sf"/>
</dbReference>
<comment type="catalytic activity">
    <reaction evidence="6">
        <text>a 2'-deoxyadenosine in DNA + S-adenosyl-L-methionine = an N(6)-methyl-2'-deoxyadenosine in DNA + S-adenosyl-L-homocysteine + H(+)</text>
        <dbReference type="Rhea" id="RHEA:15197"/>
        <dbReference type="Rhea" id="RHEA-COMP:12418"/>
        <dbReference type="Rhea" id="RHEA-COMP:12419"/>
        <dbReference type="ChEBI" id="CHEBI:15378"/>
        <dbReference type="ChEBI" id="CHEBI:57856"/>
        <dbReference type="ChEBI" id="CHEBI:59789"/>
        <dbReference type="ChEBI" id="CHEBI:90615"/>
        <dbReference type="ChEBI" id="CHEBI:90616"/>
        <dbReference type="EC" id="2.1.1.72"/>
    </reaction>
</comment>